<dbReference type="PANTHER" id="PTHR35340:SF8">
    <property type="entry name" value="ASST-DOMAIN-CONTAINING PROTEIN"/>
    <property type="match status" value="1"/>
</dbReference>
<dbReference type="PANTHER" id="PTHR35340">
    <property type="entry name" value="PQQ ENZYME REPEAT PROTEIN-RELATED"/>
    <property type="match status" value="1"/>
</dbReference>
<dbReference type="GeneID" id="83181324"/>
<dbReference type="InterPro" id="IPR053143">
    <property type="entry name" value="Arylsulfate_ST"/>
</dbReference>
<dbReference type="Pfam" id="PF14269">
    <property type="entry name" value="Arylsulfotran_2"/>
    <property type="match status" value="1"/>
</dbReference>
<sequence>MSAKNASNSANDANFDRTFHRFVTRPDIDAPVWTIRHYQDKSVLAPGYWFVAFYNGLNQASPGPAWIGPHIYDTNGELIWGGGSAFNHWNIFDFGVQDEGMERKLTLLSEHEDTAFILDKHYQVQKRVPLVTKGEKKPNIHSFQVSNDGKRALILNKPPLEIIQKVSEQIGLDIPCLVEYEGFRELDLETSDSRIIFEWNGRDWISLNESTYKSYDGKIESMCARGWDILHLNSIAKFPDGDYLLSARHTDALYKISHKDGHIVWRLGGVRSDFQMLGNFQSLPNGNKFICWAYSSRISEHTPDGQIAMQAVLSVDADSYRGFKYPWIGLPSRPPDLHTAAVRDKGNTLTIIHVSWNGASEVYEWHFKMLEDQGGVPIGIARRKSFETSFIHRDYAACVFAEAYNEEGHLLGQSEVFFTAPPTAAGQDLAEAEIIDQSDGRAKQIKCFAKSPERVVSEESSNSFPSSSTGILLANEAQLKNLVVNASIGTEIYSMDNVRATTLASSPSSTTKSFIAILLLASIAATVKLCLTLFRRRRSRPLRAIPASQRKDPEDGRLLKEQGLEPKKE</sequence>
<dbReference type="InterPro" id="IPR039535">
    <property type="entry name" value="ASST-like"/>
</dbReference>
<reference evidence="3" key="1">
    <citation type="submission" date="2022-12" db="EMBL/GenBank/DDBJ databases">
        <authorList>
            <person name="Petersen C."/>
        </authorList>
    </citation>
    <scope>NUCLEOTIDE SEQUENCE</scope>
    <source>
        <strain evidence="3">IBT 15544</strain>
    </source>
</reference>
<keyword evidence="2" id="KW-0812">Transmembrane</keyword>
<evidence type="ECO:0000313" key="3">
    <source>
        <dbReference type="EMBL" id="KAJ5197844.1"/>
    </source>
</evidence>
<keyword evidence="2" id="KW-0472">Membrane</keyword>
<dbReference type="AlphaFoldDB" id="A0A9W9MDJ4"/>
<comment type="caution">
    <text evidence="3">The sequence shown here is derived from an EMBL/GenBank/DDBJ whole genome shotgun (WGS) entry which is preliminary data.</text>
</comment>
<reference evidence="3" key="2">
    <citation type="journal article" date="2023" name="IMA Fungus">
        <title>Comparative genomic study of the Penicillium genus elucidates a diverse pangenome and 15 lateral gene transfer events.</title>
        <authorList>
            <person name="Petersen C."/>
            <person name="Sorensen T."/>
            <person name="Nielsen M.R."/>
            <person name="Sondergaard T.E."/>
            <person name="Sorensen J.L."/>
            <person name="Fitzpatrick D.A."/>
            <person name="Frisvad J.C."/>
            <person name="Nielsen K.L."/>
        </authorList>
    </citation>
    <scope>NUCLEOTIDE SEQUENCE</scope>
    <source>
        <strain evidence="3">IBT 15544</strain>
    </source>
</reference>
<evidence type="ECO:0000256" key="2">
    <source>
        <dbReference type="SAM" id="Phobius"/>
    </source>
</evidence>
<keyword evidence="2" id="KW-1133">Transmembrane helix</keyword>
<organism evidence="3 4">
    <name type="scientific">Penicillium cinerascens</name>
    <dbReference type="NCBI Taxonomy" id="70096"/>
    <lineage>
        <taxon>Eukaryota</taxon>
        <taxon>Fungi</taxon>
        <taxon>Dikarya</taxon>
        <taxon>Ascomycota</taxon>
        <taxon>Pezizomycotina</taxon>
        <taxon>Eurotiomycetes</taxon>
        <taxon>Eurotiomycetidae</taxon>
        <taxon>Eurotiales</taxon>
        <taxon>Aspergillaceae</taxon>
        <taxon>Penicillium</taxon>
    </lineage>
</organism>
<accession>A0A9W9MDJ4</accession>
<feature type="transmembrane region" description="Helical" evidence="2">
    <location>
        <begin position="514"/>
        <end position="534"/>
    </location>
</feature>
<name>A0A9W9MDJ4_9EURO</name>
<feature type="region of interest" description="Disordered" evidence="1">
    <location>
        <begin position="544"/>
        <end position="569"/>
    </location>
</feature>
<protein>
    <submittedName>
        <fullName evidence="3">ASST-domain-containing protein</fullName>
    </submittedName>
</protein>
<proteinExistence type="predicted"/>
<dbReference type="EMBL" id="JAPQKR010000014">
    <property type="protein sequence ID" value="KAJ5197844.1"/>
    <property type="molecule type" value="Genomic_DNA"/>
</dbReference>
<feature type="compositionally biased region" description="Basic and acidic residues" evidence="1">
    <location>
        <begin position="549"/>
        <end position="569"/>
    </location>
</feature>
<keyword evidence="4" id="KW-1185">Reference proteome</keyword>
<evidence type="ECO:0000313" key="4">
    <source>
        <dbReference type="Proteomes" id="UP001150904"/>
    </source>
</evidence>
<dbReference type="OrthoDB" id="5427350at2759"/>
<dbReference type="Proteomes" id="UP001150904">
    <property type="component" value="Unassembled WGS sequence"/>
</dbReference>
<dbReference type="RefSeq" id="XP_058306272.1">
    <property type="nucleotide sequence ID" value="XM_058454023.1"/>
</dbReference>
<gene>
    <name evidence="3" type="ORF">N7498_006961</name>
</gene>
<evidence type="ECO:0000256" key="1">
    <source>
        <dbReference type="SAM" id="MobiDB-lite"/>
    </source>
</evidence>